<dbReference type="PANTHER" id="PTHR33802">
    <property type="entry name" value="SI:CH211-161H7.5-RELATED"/>
    <property type="match status" value="1"/>
</dbReference>
<keyword evidence="1" id="KW-0472">Membrane</keyword>
<protein>
    <recommendedName>
        <fullName evidence="4">Tryptophan-rich sensory protein</fullName>
    </recommendedName>
</protein>
<gene>
    <name evidence="2" type="ORF">ACFOMD_11640</name>
</gene>
<sequence length="319" mass="33683">MGWIANVAPSVICRSIGFVAGLMAALYADVQGRSGTMRNFHLYADFERGMTPDTAHRPLAQRLAIILFALAQIATPLLPRFGIGQPVGEQSDMTRTLITPAGWAFSIWGALYLGAIVYAIWQALPAQRANALLARIAWPSAGAFAANAAWVAYTQVYGLGAASVAIILFGLACVLFIYRAFAAAPGFTTGERWCAVLPLSALSAWLSAAAIVNIAASLKFYGVEMNNVPPVAAAVIAVGGIIAATAIWRGRGNPWYALVFLWALAAIYAAGGQESSLVAAATGLSALLVLLSAGARLNDAGNRHHWFRGRPEYHPTAAR</sequence>
<comment type="caution">
    <text evidence="2">The sequence shown here is derived from an EMBL/GenBank/DDBJ whole genome shotgun (WGS) entry which is preliminary data.</text>
</comment>
<feature type="transmembrane region" description="Helical" evidence="1">
    <location>
        <begin position="277"/>
        <end position="298"/>
    </location>
</feature>
<organism evidence="2 3">
    <name type="scientific">Sphingoaurantiacus capsulatus</name>
    <dbReference type="NCBI Taxonomy" id="1771310"/>
    <lineage>
        <taxon>Bacteria</taxon>
        <taxon>Pseudomonadati</taxon>
        <taxon>Pseudomonadota</taxon>
        <taxon>Alphaproteobacteria</taxon>
        <taxon>Sphingomonadales</taxon>
        <taxon>Sphingosinicellaceae</taxon>
        <taxon>Sphingoaurantiacus</taxon>
    </lineage>
</organism>
<evidence type="ECO:0000313" key="3">
    <source>
        <dbReference type="Proteomes" id="UP001595615"/>
    </source>
</evidence>
<keyword evidence="3" id="KW-1185">Reference proteome</keyword>
<keyword evidence="1" id="KW-1133">Transmembrane helix</keyword>
<feature type="transmembrane region" description="Helical" evidence="1">
    <location>
        <begin position="6"/>
        <end position="28"/>
    </location>
</feature>
<reference evidence="3" key="1">
    <citation type="journal article" date="2019" name="Int. J. Syst. Evol. Microbiol.">
        <title>The Global Catalogue of Microorganisms (GCM) 10K type strain sequencing project: providing services to taxonomists for standard genome sequencing and annotation.</title>
        <authorList>
            <consortium name="The Broad Institute Genomics Platform"/>
            <consortium name="The Broad Institute Genome Sequencing Center for Infectious Disease"/>
            <person name="Wu L."/>
            <person name="Ma J."/>
        </authorList>
    </citation>
    <scope>NUCLEOTIDE SEQUENCE [LARGE SCALE GENOMIC DNA]</scope>
    <source>
        <strain evidence="3">KCTC 42644</strain>
    </source>
</reference>
<feature type="transmembrane region" description="Helical" evidence="1">
    <location>
        <begin position="228"/>
        <end position="248"/>
    </location>
</feature>
<feature type="transmembrane region" description="Helical" evidence="1">
    <location>
        <begin position="159"/>
        <end position="181"/>
    </location>
</feature>
<dbReference type="Proteomes" id="UP001595615">
    <property type="component" value="Unassembled WGS sequence"/>
</dbReference>
<dbReference type="EMBL" id="JBHRXV010000010">
    <property type="protein sequence ID" value="MFC3713230.1"/>
    <property type="molecule type" value="Genomic_DNA"/>
</dbReference>
<evidence type="ECO:0000256" key="1">
    <source>
        <dbReference type="SAM" id="Phobius"/>
    </source>
</evidence>
<accession>A0ABV7XAR1</accession>
<dbReference type="PANTHER" id="PTHR33802:SF1">
    <property type="entry name" value="XK-RELATED PROTEIN"/>
    <property type="match status" value="1"/>
</dbReference>
<feature type="transmembrane region" description="Helical" evidence="1">
    <location>
        <begin position="255"/>
        <end position="271"/>
    </location>
</feature>
<feature type="transmembrane region" description="Helical" evidence="1">
    <location>
        <begin position="63"/>
        <end position="83"/>
    </location>
</feature>
<proteinExistence type="predicted"/>
<feature type="transmembrane region" description="Helical" evidence="1">
    <location>
        <begin position="103"/>
        <end position="121"/>
    </location>
</feature>
<feature type="transmembrane region" description="Helical" evidence="1">
    <location>
        <begin position="193"/>
        <end position="216"/>
    </location>
</feature>
<name>A0ABV7XAR1_9SPHN</name>
<dbReference type="RefSeq" id="WP_380861514.1">
    <property type="nucleotide sequence ID" value="NZ_JBHRXV010000010.1"/>
</dbReference>
<feature type="transmembrane region" description="Helical" evidence="1">
    <location>
        <begin position="133"/>
        <end position="153"/>
    </location>
</feature>
<evidence type="ECO:0008006" key="4">
    <source>
        <dbReference type="Google" id="ProtNLM"/>
    </source>
</evidence>
<evidence type="ECO:0000313" key="2">
    <source>
        <dbReference type="EMBL" id="MFC3713230.1"/>
    </source>
</evidence>
<keyword evidence="1" id="KW-0812">Transmembrane</keyword>